<proteinExistence type="predicted"/>
<evidence type="ECO:0000313" key="3">
    <source>
        <dbReference type="Proteomes" id="UP000484015"/>
    </source>
</evidence>
<reference evidence="2 3" key="1">
    <citation type="submission" date="2019-11" db="EMBL/GenBank/DDBJ databases">
        <title>Type strains purchased from KCTC, JCM and DSMZ.</title>
        <authorList>
            <person name="Lu H."/>
        </authorList>
    </citation>
    <scope>NUCLEOTIDE SEQUENCE [LARGE SCALE GENOMIC DNA]</scope>
    <source>
        <strain evidence="2 3">KCTC 42409</strain>
    </source>
</reference>
<dbReference type="EMBL" id="WNLA01000017">
    <property type="protein sequence ID" value="MTW04653.1"/>
    <property type="molecule type" value="Genomic_DNA"/>
</dbReference>
<dbReference type="Proteomes" id="UP000484015">
    <property type="component" value="Unassembled WGS sequence"/>
</dbReference>
<feature type="region of interest" description="Disordered" evidence="1">
    <location>
        <begin position="58"/>
        <end position="93"/>
    </location>
</feature>
<keyword evidence="3" id="KW-1185">Reference proteome</keyword>
<dbReference type="RefSeq" id="WP_170305750.1">
    <property type="nucleotide sequence ID" value="NZ_WNLA01000017.1"/>
</dbReference>
<gene>
    <name evidence="2" type="ORF">GM668_21505</name>
</gene>
<name>A0A6L6Q4A3_9BURK</name>
<sequence length="221" mass="23467">MSQQINLYNPRFRKKTNYVTLNTLAALSGVTLAVALAFGLSAQQRVAVAQAEADKVQRQMADAERRQKESAGKAPRQKDPQVAEQLAQAESDNRALQEVSGILEKGELGNTHGYSAYFSAFARSRVQGLWLTGVQIVGAGNEIGLQGRTLQAALLPGYLNGLAHEPVLKGKSFGQLEMNQAAQPSPAAAVASAPAPSAPAFVEFSLQAHQESSAVVKAEAR</sequence>
<protein>
    <submittedName>
        <fullName evidence="2">MSHA biogenesis protein MshI</fullName>
    </submittedName>
</protein>
<dbReference type="AlphaFoldDB" id="A0A6L6Q4A3"/>
<accession>A0A6L6Q4A3</accession>
<organism evidence="2 3">
    <name type="scientific">Pseudoduganella ginsengisoli</name>
    <dbReference type="NCBI Taxonomy" id="1462440"/>
    <lineage>
        <taxon>Bacteria</taxon>
        <taxon>Pseudomonadati</taxon>
        <taxon>Pseudomonadota</taxon>
        <taxon>Betaproteobacteria</taxon>
        <taxon>Burkholderiales</taxon>
        <taxon>Oxalobacteraceae</taxon>
        <taxon>Telluria group</taxon>
        <taxon>Pseudoduganella</taxon>
    </lineage>
</organism>
<evidence type="ECO:0000256" key="1">
    <source>
        <dbReference type="SAM" id="MobiDB-lite"/>
    </source>
</evidence>
<feature type="compositionally biased region" description="Basic and acidic residues" evidence="1">
    <location>
        <begin position="58"/>
        <end position="81"/>
    </location>
</feature>
<comment type="caution">
    <text evidence="2">The sequence shown here is derived from an EMBL/GenBank/DDBJ whole genome shotgun (WGS) entry which is preliminary data.</text>
</comment>
<evidence type="ECO:0000313" key="2">
    <source>
        <dbReference type="EMBL" id="MTW04653.1"/>
    </source>
</evidence>